<accession>A0A7S9HDK2</accession>
<evidence type="ECO:0000313" key="1">
    <source>
        <dbReference type="EMBL" id="QPG06244.1"/>
    </source>
</evidence>
<dbReference type="KEGG" id="smaa:IT774_03280"/>
<dbReference type="EMBL" id="CP064795">
    <property type="protein sequence ID" value="QPG06244.1"/>
    <property type="molecule type" value="Genomic_DNA"/>
</dbReference>
<dbReference type="Proteomes" id="UP000595095">
    <property type="component" value="Chromosome"/>
</dbReference>
<dbReference type="AlphaFoldDB" id="A0A7S9HDK2"/>
<reference evidence="1 2" key="1">
    <citation type="submission" date="2020-11" db="EMBL/GenBank/DDBJ databases">
        <title>Complete genome sequence for Salinimonas sp. strain G2-b.</title>
        <authorList>
            <person name="Park S.-J."/>
        </authorList>
    </citation>
    <scope>NUCLEOTIDE SEQUENCE [LARGE SCALE GENOMIC DNA]</scope>
    <source>
        <strain evidence="1 2">G2-b</strain>
    </source>
</reference>
<organism evidence="1 2">
    <name type="scientific">Salinimonas marina</name>
    <dbReference type="NCBI Taxonomy" id="2785918"/>
    <lineage>
        <taxon>Bacteria</taxon>
        <taxon>Pseudomonadati</taxon>
        <taxon>Pseudomonadota</taxon>
        <taxon>Gammaproteobacteria</taxon>
        <taxon>Alteromonadales</taxon>
        <taxon>Alteromonadaceae</taxon>
        <taxon>Alteromonas/Salinimonas group</taxon>
        <taxon>Salinimonas</taxon>
    </lineage>
</organism>
<evidence type="ECO:0000313" key="2">
    <source>
        <dbReference type="Proteomes" id="UP000595095"/>
    </source>
</evidence>
<sequence length="133" mass="15001">MINGPTQLSKPLQTLVTRALTLCEMMLPHCQAIYPFAAIYEDGKVGCLFTDEQLRIQNESFLIEQLQWRIIDTTTDSDSYSVLAYAATVQTEYHEKLDAIAINTTSPDGEENLLLYPYFRVGKRIVVSPPIAN</sequence>
<name>A0A7S9HDK2_9ALTE</name>
<gene>
    <name evidence="1" type="ORF">IT774_03280</name>
</gene>
<proteinExistence type="predicted"/>
<keyword evidence="2" id="KW-1185">Reference proteome</keyword>
<dbReference type="RefSeq" id="WP_195811321.1">
    <property type="nucleotide sequence ID" value="NZ_CP064795.1"/>
</dbReference>
<protein>
    <submittedName>
        <fullName evidence="1">Uncharacterized protein</fullName>
    </submittedName>
</protein>